<dbReference type="FunFam" id="3.40.50.300:FF:000049">
    <property type="entry name" value="Dynein, axonemal, heavy chain 5"/>
    <property type="match status" value="1"/>
</dbReference>
<dbReference type="InterPro" id="IPR041228">
    <property type="entry name" value="Dynein_C"/>
</dbReference>
<feature type="coiled-coil region" evidence="14">
    <location>
        <begin position="1227"/>
        <end position="1282"/>
    </location>
</feature>
<dbReference type="Gene3D" id="3.30.200.20">
    <property type="entry name" value="Phosphorylase Kinase, domain 1"/>
    <property type="match status" value="1"/>
</dbReference>
<dbReference type="Pfam" id="PF12777">
    <property type="entry name" value="MT"/>
    <property type="match status" value="2"/>
</dbReference>
<keyword evidence="5" id="KW-0677">Repeat</keyword>
<dbReference type="FunFam" id="1.20.920.30:FF:000003">
    <property type="entry name" value="Dynein axonemal heavy chain 17"/>
    <property type="match status" value="1"/>
</dbReference>
<comment type="similarity">
    <text evidence="2">Belongs to the dynein heavy chain family.</text>
</comment>
<keyword evidence="6" id="KW-0547">Nucleotide-binding</keyword>
<keyword evidence="8" id="KW-0243">Dynein</keyword>
<comment type="subcellular location">
    <subcellularLocation>
        <location evidence="1">Cytoplasm</location>
        <location evidence="1">Cytoskeleton</location>
        <location evidence="1">Cilium axoneme</location>
    </subcellularLocation>
</comment>
<dbReference type="InterPro" id="IPR041466">
    <property type="entry name" value="Dynein_AAA5_ext"/>
</dbReference>
<evidence type="ECO:0000256" key="12">
    <source>
        <dbReference type="ARBA" id="ARBA00023212"/>
    </source>
</evidence>
<dbReference type="InterPro" id="IPR004273">
    <property type="entry name" value="Dynein_heavy_D6_P-loop"/>
</dbReference>
<protein>
    <submittedName>
        <fullName evidence="15">DNAH</fullName>
    </submittedName>
</protein>
<dbReference type="FunFam" id="3.10.490.20:FF:000002">
    <property type="entry name" value="Dynein axonemal heavy chain 17"/>
    <property type="match status" value="1"/>
</dbReference>
<dbReference type="Pfam" id="PF17852">
    <property type="entry name" value="Dynein_AAA_lid"/>
    <property type="match status" value="1"/>
</dbReference>
<evidence type="ECO:0000256" key="1">
    <source>
        <dbReference type="ARBA" id="ARBA00004430"/>
    </source>
</evidence>
<dbReference type="Pfam" id="PF18199">
    <property type="entry name" value="Dynein_C"/>
    <property type="match status" value="1"/>
</dbReference>
<dbReference type="Gene3D" id="1.10.8.1220">
    <property type="match status" value="1"/>
</dbReference>
<dbReference type="InterPro" id="IPR024743">
    <property type="entry name" value="Dynein_HC_stalk"/>
</dbReference>
<dbReference type="Gene3D" id="3.10.490.20">
    <property type="match status" value="1"/>
</dbReference>
<reference evidence="15" key="1">
    <citation type="submission" date="2021-02" db="EMBL/GenBank/DDBJ databases">
        <authorList>
            <person name="Bekaert M."/>
        </authorList>
    </citation>
    <scope>NUCLEOTIDE SEQUENCE</scope>
    <source>
        <strain evidence="15">IoA-00</strain>
    </source>
</reference>
<keyword evidence="16" id="KW-1185">Reference proteome</keyword>
<dbReference type="Gene3D" id="6.10.140.1060">
    <property type="match status" value="1"/>
</dbReference>
<evidence type="ECO:0000256" key="3">
    <source>
        <dbReference type="ARBA" id="ARBA00022490"/>
    </source>
</evidence>
<evidence type="ECO:0000256" key="5">
    <source>
        <dbReference type="ARBA" id="ARBA00022737"/>
    </source>
</evidence>
<dbReference type="InterPro" id="IPR008271">
    <property type="entry name" value="Ser/Thr_kinase_AS"/>
</dbReference>
<dbReference type="Gene3D" id="1.10.510.10">
    <property type="entry name" value="Transferase(Phosphotransferase) domain 1"/>
    <property type="match status" value="1"/>
</dbReference>
<dbReference type="SUPFAM" id="SSF52540">
    <property type="entry name" value="P-loop containing nucleoside triphosphate hydrolases"/>
    <property type="match status" value="2"/>
</dbReference>
<dbReference type="Pfam" id="PF03028">
    <property type="entry name" value="Dynein_heavy"/>
    <property type="match status" value="1"/>
</dbReference>
<dbReference type="GO" id="GO:0016887">
    <property type="term" value="F:ATP hydrolysis activity"/>
    <property type="evidence" value="ECO:0007669"/>
    <property type="project" value="InterPro"/>
</dbReference>
<dbReference type="PANTHER" id="PTHR45703:SF8">
    <property type="entry name" value="DYNEINS HEAVY CHAIN"/>
    <property type="match status" value="1"/>
</dbReference>
<keyword evidence="13" id="KW-0966">Cell projection</keyword>
<evidence type="ECO:0000256" key="8">
    <source>
        <dbReference type="ARBA" id="ARBA00023017"/>
    </source>
</evidence>
<dbReference type="PANTHER" id="PTHR45703">
    <property type="entry name" value="DYNEIN HEAVY CHAIN"/>
    <property type="match status" value="1"/>
</dbReference>
<feature type="coiled-coil region" evidence="14">
    <location>
        <begin position="1076"/>
        <end position="1134"/>
    </location>
</feature>
<keyword evidence="10" id="KW-0969">Cilium</keyword>
<evidence type="ECO:0000256" key="13">
    <source>
        <dbReference type="ARBA" id="ARBA00023273"/>
    </source>
</evidence>
<dbReference type="InterPro" id="IPR041589">
    <property type="entry name" value="DNAH3_AAA_lid_1"/>
</dbReference>
<dbReference type="Gene3D" id="1.20.1270.280">
    <property type="match status" value="1"/>
</dbReference>
<evidence type="ECO:0000256" key="9">
    <source>
        <dbReference type="ARBA" id="ARBA00023054"/>
    </source>
</evidence>
<dbReference type="Gene3D" id="1.10.8.720">
    <property type="entry name" value="Region D6 of dynein motor"/>
    <property type="match status" value="1"/>
</dbReference>
<sequence length="2345" mass="269359">MSSILSISDNLSSSLHLSEDEEDSPFVDSCMIQCHDKDIKDFFNNFHLLDFIGHGTDGSVRKCKERKSGNIYAVKIINFGRFENMTDGDGTSIVQQLENEVQVLRDLKGQQYVAQIHRVFKGEFHLLILFEWYPKGDLFEIVHSSKYLSEKKSLKYFKQILLALYECHSRDIIHRDVKLENILIDENDNIRLADFGLARWLGQTEELFELCGTDTYFSPEAIYAKVICKHRSRGYNKKADVWAAGVLLYAMVYGKAPFFHHNRLTMFQSILRGEYTFLDTKSHTAVTNDELYGIINPATREWKDGLFSVLMRDQANLTTEGPKWIILDGDIDPMWIESLNTVMDDNKILTLASNERIALTPDMRLIFEISNLRTATPATVSRAGILYINPGDLGWNPYVTSWIETREVASEKASLTILFDKYIPVLTETIKHRFKKITPLPDINIFKPSEVYEMYFGFACIWAYGSALYYDGTVDHRSEFSKWFQNEFKSIKFPPNGNVFDFYVDSQQQEFLPWVQKVPKFELDPDLPLQAVLVHTSETIRIKYFLDLLVNRRRPVMLVGGAGCGKTILINEKLSQMDENYMVTNVPFNYYYTSEMLQKILEKPLEKKAGKNFGPPGNKKLVYFLDDMNMPEVDEYGTVQPHTLIRQHLDYKHWYDRNRLTPKDIHNCQYVACMNPTAGSFTINPRLQRHFATFAVSFPNQDSLFSIYNSILSDHLDAPGNKFAFLVRKMCTNIVNATLQLHAKVSQVFMPTAVKFHYVFNLRDLSNVFQGMLFASNECVSTPTEIVRLWCHETHRVYQDKLSDSKDIENFDKIQKDILKKQFDDMPETEVLHRPLIYCHFAKGIGEPKYMPIANWEGLNKLLSEALTSYNELNAAMDLVLFEDAMSHICKINRILESPRGNALLVGVGGSGKQSLSRLAAYISSMEVFQVTLHAQVADERFLVLINNLLASGEIPDLFNDDDVENIVTMVRNEVKGAGIQDTKENCWKFFIDRVRRQLKVVLCFSPVGNTLRVRGRKFPAITNCTCIDWFHEWPQEALMSVSMRFLNEVTVIPGDIKTSVGQFMSYVHESVNEMSKILNNQYSELEGKMMRLENGLEKLRVTASQVAELKAQLAKQEIELKKKNEEADKLIEIVGLWFFFSTNGKVPKDRSWAKAKIMMSKVDPFLEGLIHYDKENIHPNIISALEPYLKDKEFDPDFVRTKSGAAAGLCSWVINIVRFYEVYCDVEPKRKALEEANDELAAAQDKLESIKTQVLQLEATLAKLTQDYQRAIDEKVRCQKEADETTKTIQLANRLVGGLASEKIRWSDSVRKFKEQAKMLPGDVLLVASFISYLGCFTKQYRLELLEKKWLPHLKKLQKPIPLSLGYVGANVLSLLTDDATIAQWNNEGLPSDNMSTENATILTNSVKWPLMIDPQLQGIKWIKNKFTENLTVLRLGQKGYLDIIESCVTRGQNLLIENLDEEIEPVLDPLLGRLLIKKGKAIKLGDKEVEYNSDFQLYLHTKLANPHYKPELQAQTTLINFTVTRSGLEDQLLAEVVKVDRPDLEDQKAELTRQQNEYKILLKSLEDDLLMRLSSAGDNILDIEAKVSEAKKTSFEIDKARELYRPAAARASVLYFILNDLFKINPIYQFSLKAFSVVFHVAIQRAERADEVKIRVLNLKDCITHSVFQYTTRGLFECDKLIFTAQMTFQILLMKKEINPAELDFLLRFPITPNITSPLDFISHSGWGAIKSLSTMEEFRNLDRDIENNSKRWRKFVEAECPEKEKFPQEWKKKDALQRLCMMRALRPDRMTYAVQGFESGPNTPIFFILSPGVNPLKDVENLGKKLGFTQANKNFHNVSLGQGQEVVAEEAIGIAANEGHWVILQNIHLSLLQLLRECRLIFIKPSTTLIKRHWKCVSKEAEFKSILFSLCYFHAVVAERRKFGPQGWNKSYPFNTGDLVISMNVLYNYLEANNRIPWEDLRYLFGEIMYGGHITDDWDRRLCKAYLEEYMHPDQLDGELMLSPGFPTPPNSDYMGYHNYITETLPPESPILYGLHPNAEIGFLTATSETLFRTVFELQPRESGATGGPVTTREEKIKTIVDDIMEKLPEAFNINEIMGKVEERTPYVVVAFQECERMNILTLEMKRSLKELDLGLKGELTITNDMEDLGNSLFFDQVPPSWTKRAYASLNGLSAWYADLILRIKELEAWTSDFSLPSSVWLSGFFNPQSFLTAIMQSTARKNELPLDKMSLVCEVTKKYKEEITQPPREGAYIYGLYMEGGRWDPNIGSIVESRLKELHPQMPVIYIKALTQDKTELRSLYDCPVYKTRQRGPTYVWTFNLKTREKPSKWILAGVALLLQI</sequence>
<organism evidence="15 16">
    <name type="scientific">Lepeophtheirus salmonis</name>
    <name type="common">Salmon louse</name>
    <name type="synonym">Caligus salmonis</name>
    <dbReference type="NCBI Taxonomy" id="72036"/>
    <lineage>
        <taxon>Eukaryota</taxon>
        <taxon>Metazoa</taxon>
        <taxon>Ecdysozoa</taxon>
        <taxon>Arthropoda</taxon>
        <taxon>Crustacea</taxon>
        <taxon>Multicrustacea</taxon>
        <taxon>Hexanauplia</taxon>
        <taxon>Copepoda</taxon>
        <taxon>Siphonostomatoida</taxon>
        <taxon>Caligidae</taxon>
        <taxon>Lepeophtheirus</taxon>
    </lineage>
</organism>
<evidence type="ECO:0000256" key="7">
    <source>
        <dbReference type="ARBA" id="ARBA00022840"/>
    </source>
</evidence>
<dbReference type="EMBL" id="HG994585">
    <property type="protein sequence ID" value="CAF2976752.1"/>
    <property type="molecule type" value="Genomic_DNA"/>
</dbReference>
<dbReference type="InterPro" id="IPR042219">
    <property type="entry name" value="AAA_lid_11_sf"/>
</dbReference>
<dbReference type="InterPro" id="IPR024317">
    <property type="entry name" value="Dynein_heavy_chain_D4_dom"/>
</dbReference>
<accession>A0A7R8CZK7</accession>
<evidence type="ECO:0000313" key="15">
    <source>
        <dbReference type="EMBL" id="CAF2976752.1"/>
    </source>
</evidence>
<evidence type="ECO:0000256" key="2">
    <source>
        <dbReference type="ARBA" id="ARBA00008887"/>
    </source>
</evidence>
<keyword evidence="9 14" id="KW-0175">Coiled coil</keyword>
<evidence type="ECO:0000256" key="4">
    <source>
        <dbReference type="ARBA" id="ARBA00022701"/>
    </source>
</evidence>
<dbReference type="Gene3D" id="1.20.920.30">
    <property type="match status" value="1"/>
</dbReference>
<evidence type="ECO:0000313" key="16">
    <source>
        <dbReference type="Proteomes" id="UP000675881"/>
    </source>
</evidence>
<dbReference type="GO" id="GO:0007018">
    <property type="term" value="P:microtubule-based movement"/>
    <property type="evidence" value="ECO:0007669"/>
    <property type="project" value="InterPro"/>
</dbReference>
<dbReference type="InterPro" id="IPR027417">
    <property type="entry name" value="P-loop_NTPase"/>
</dbReference>
<evidence type="ECO:0000256" key="14">
    <source>
        <dbReference type="SAM" id="Coils"/>
    </source>
</evidence>
<dbReference type="InterPro" id="IPR043160">
    <property type="entry name" value="Dynein_C_barrel"/>
</dbReference>
<dbReference type="InterPro" id="IPR026983">
    <property type="entry name" value="DHC"/>
</dbReference>
<evidence type="ECO:0000256" key="11">
    <source>
        <dbReference type="ARBA" id="ARBA00023175"/>
    </source>
</evidence>
<dbReference type="GO" id="GO:0005874">
    <property type="term" value="C:microtubule"/>
    <property type="evidence" value="ECO:0007669"/>
    <property type="project" value="UniProtKB-KW"/>
</dbReference>
<dbReference type="Gene3D" id="1.20.920.20">
    <property type="match status" value="2"/>
</dbReference>
<dbReference type="Pfam" id="PF18198">
    <property type="entry name" value="AAA_lid_11"/>
    <property type="match status" value="1"/>
</dbReference>
<keyword evidence="4" id="KW-0493">Microtubule</keyword>
<dbReference type="GO" id="GO:0031514">
    <property type="term" value="C:motile cilium"/>
    <property type="evidence" value="ECO:0007669"/>
    <property type="project" value="UniProtKB-ARBA"/>
</dbReference>
<dbReference type="Pfam" id="PF00069">
    <property type="entry name" value="Pkinase"/>
    <property type="match status" value="1"/>
</dbReference>
<dbReference type="GO" id="GO:0045505">
    <property type="term" value="F:dynein intermediate chain binding"/>
    <property type="evidence" value="ECO:0007669"/>
    <property type="project" value="InterPro"/>
</dbReference>
<dbReference type="Gene3D" id="3.40.50.300">
    <property type="entry name" value="P-loop containing nucleotide triphosphate hydrolases"/>
    <property type="match status" value="5"/>
</dbReference>
<dbReference type="Pfam" id="PF12781">
    <property type="entry name" value="AAA_9"/>
    <property type="match status" value="1"/>
</dbReference>
<keyword evidence="7" id="KW-0067">ATP-binding</keyword>
<name>A0A7R8CZK7_LEPSM</name>
<dbReference type="GO" id="GO:0005930">
    <property type="term" value="C:axoneme"/>
    <property type="evidence" value="ECO:0007669"/>
    <property type="project" value="UniProtKB-SubCell"/>
</dbReference>
<dbReference type="PROSITE" id="PS50011">
    <property type="entry name" value="PROTEIN_KINASE_DOM"/>
    <property type="match status" value="1"/>
</dbReference>
<dbReference type="InterPro" id="IPR011704">
    <property type="entry name" value="ATPase_dyneun-rel_AAA"/>
</dbReference>
<dbReference type="FunFam" id="1.20.1270.280:FF:000003">
    <property type="entry name" value="Dynein axonemal heavy chain 17"/>
    <property type="match status" value="1"/>
</dbReference>
<keyword evidence="3" id="KW-0963">Cytoplasm</keyword>
<dbReference type="OrthoDB" id="6334149at2759"/>
<evidence type="ECO:0000256" key="6">
    <source>
        <dbReference type="ARBA" id="ARBA00022741"/>
    </source>
</evidence>
<dbReference type="InterPro" id="IPR000719">
    <property type="entry name" value="Prot_kinase_dom"/>
</dbReference>
<dbReference type="PROSITE" id="PS00108">
    <property type="entry name" value="PROTEIN_KINASE_ST"/>
    <property type="match status" value="1"/>
</dbReference>
<dbReference type="FunFam" id="1.10.8.1220:FF:000001">
    <property type="entry name" value="Dynein axonemal heavy chain 5"/>
    <property type="match status" value="1"/>
</dbReference>
<dbReference type="FunFam" id="1.10.8.720:FF:000002">
    <property type="entry name" value="Dynein heavy chain 9, axonemal"/>
    <property type="match status" value="1"/>
</dbReference>
<dbReference type="InterPro" id="IPR035706">
    <property type="entry name" value="AAA_9"/>
</dbReference>
<dbReference type="Pfam" id="PF17857">
    <property type="entry name" value="AAA_lid_1"/>
    <property type="match status" value="1"/>
</dbReference>
<dbReference type="GO" id="GO:0030286">
    <property type="term" value="C:dynein complex"/>
    <property type="evidence" value="ECO:0007669"/>
    <property type="project" value="UniProtKB-KW"/>
</dbReference>
<keyword evidence="12" id="KW-0206">Cytoskeleton</keyword>
<dbReference type="Proteomes" id="UP000675881">
    <property type="component" value="Chromosome 6"/>
</dbReference>
<dbReference type="Pfam" id="PF12775">
    <property type="entry name" value="AAA_7"/>
    <property type="match status" value="1"/>
</dbReference>
<dbReference type="GO" id="GO:0005524">
    <property type="term" value="F:ATP binding"/>
    <property type="evidence" value="ECO:0007669"/>
    <property type="project" value="UniProtKB-KW"/>
</dbReference>
<dbReference type="SMART" id="SM00220">
    <property type="entry name" value="S_TKc"/>
    <property type="match status" value="1"/>
</dbReference>
<dbReference type="GO" id="GO:0004672">
    <property type="term" value="F:protein kinase activity"/>
    <property type="evidence" value="ECO:0007669"/>
    <property type="project" value="InterPro"/>
</dbReference>
<dbReference type="GO" id="GO:0051959">
    <property type="term" value="F:dynein light intermediate chain binding"/>
    <property type="evidence" value="ECO:0007669"/>
    <property type="project" value="InterPro"/>
</dbReference>
<dbReference type="Pfam" id="PF07728">
    <property type="entry name" value="AAA_5"/>
    <property type="match status" value="1"/>
</dbReference>
<keyword evidence="11" id="KW-0505">Motor protein</keyword>
<dbReference type="GO" id="GO:0008569">
    <property type="term" value="F:minus-end-directed microtubule motor activity"/>
    <property type="evidence" value="ECO:0007669"/>
    <property type="project" value="InterPro"/>
</dbReference>
<dbReference type="InterPro" id="IPR011009">
    <property type="entry name" value="Kinase-like_dom_sf"/>
</dbReference>
<gene>
    <name evidence="15" type="ORF">LSAA_11453</name>
</gene>
<dbReference type="SUPFAM" id="SSF56112">
    <property type="entry name" value="Protein kinase-like (PK-like)"/>
    <property type="match status" value="1"/>
</dbReference>
<dbReference type="InterPro" id="IPR041658">
    <property type="entry name" value="AAA_lid_11"/>
</dbReference>
<evidence type="ECO:0000256" key="10">
    <source>
        <dbReference type="ARBA" id="ARBA00023069"/>
    </source>
</evidence>
<dbReference type="Pfam" id="PF12780">
    <property type="entry name" value="AAA_8"/>
    <property type="match status" value="2"/>
</dbReference>
<proteinExistence type="inferred from homology"/>